<feature type="domain" description="Myb/SANT-like DNA-binding" evidence="6">
    <location>
        <begin position="6"/>
        <end position="84"/>
    </location>
</feature>
<dbReference type="Pfam" id="PF13873">
    <property type="entry name" value="Myb_DNA-bind_5"/>
    <property type="match status" value="1"/>
</dbReference>
<protein>
    <recommendedName>
        <fullName evidence="2">Regulatory protein zeste</fullName>
    </recommendedName>
</protein>
<keyword evidence="3" id="KW-0805">Transcription regulation</keyword>
<name>A0A9N9MZ81_9CUCU</name>
<evidence type="ECO:0000313" key="7">
    <source>
        <dbReference type="EMBL" id="CAG9773815.1"/>
    </source>
</evidence>
<dbReference type="OrthoDB" id="6783928at2759"/>
<organism evidence="7 8">
    <name type="scientific">Ceutorhynchus assimilis</name>
    <name type="common">cabbage seed weevil</name>
    <dbReference type="NCBI Taxonomy" id="467358"/>
    <lineage>
        <taxon>Eukaryota</taxon>
        <taxon>Metazoa</taxon>
        <taxon>Ecdysozoa</taxon>
        <taxon>Arthropoda</taxon>
        <taxon>Hexapoda</taxon>
        <taxon>Insecta</taxon>
        <taxon>Pterygota</taxon>
        <taxon>Neoptera</taxon>
        <taxon>Endopterygota</taxon>
        <taxon>Coleoptera</taxon>
        <taxon>Polyphaga</taxon>
        <taxon>Cucujiformia</taxon>
        <taxon>Curculionidae</taxon>
        <taxon>Ceutorhynchinae</taxon>
        <taxon>Ceutorhynchus</taxon>
    </lineage>
</organism>
<accession>A0A9N9MZ81</accession>
<dbReference type="AlphaFoldDB" id="A0A9N9MZ81"/>
<dbReference type="EMBL" id="OU892285">
    <property type="protein sequence ID" value="CAG9773815.1"/>
    <property type="molecule type" value="Genomic_DNA"/>
</dbReference>
<comment type="subunit">
    <text evidence="1">Self-associates forming complexes of several hundred monomers.</text>
</comment>
<evidence type="ECO:0000256" key="1">
    <source>
        <dbReference type="ARBA" id="ARBA00011764"/>
    </source>
</evidence>
<gene>
    <name evidence="7" type="ORF">CEUTPL_LOCUS14201</name>
</gene>
<evidence type="ECO:0000259" key="6">
    <source>
        <dbReference type="Pfam" id="PF13873"/>
    </source>
</evidence>
<dbReference type="PANTHER" id="PTHR21411">
    <property type="entry name" value="APONTIC"/>
    <property type="match status" value="1"/>
</dbReference>
<evidence type="ECO:0000313" key="8">
    <source>
        <dbReference type="Proteomes" id="UP001152799"/>
    </source>
</evidence>
<evidence type="ECO:0000256" key="2">
    <source>
        <dbReference type="ARBA" id="ARBA00016807"/>
    </source>
</evidence>
<dbReference type="PANTHER" id="PTHR21411:SF0">
    <property type="entry name" value="REGULATORY PROTEIN ZESTE"/>
    <property type="match status" value="1"/>
</dbReference>
<dbReference type="Proteomes" id="UP001152799">
    <property type="component" value="Chromosome 9"/>
</dbReference>
<dbReference type="InterPro" id="IPR028002">
    <property type="entry name" value="Myb_DNA-bind_5"/>
</dbReference>
<evidence type="ECO:0000256" key="5">
    <source>
        <dbReference type="ARBA" id="ARBA00025466"/>
    </source>
</evidence>
<sequence>MAESKRVPNFTQAEKTYLINLISQKYGKILEDKKTNRTSVDEKKEVWKEIEERFNASGPMVCFRNADSLRWLYENKKKELRKKLGEEKKQRHLTGGGTMPLIVIDDLDKILMSVLNEKCLTGIQSRFDCDDEDEEMPIIMQSAQSGDYVFEFVPDTGEDRDENVAEQNEKENFSLVQTDVQKIGNVKKIKNPNTSINNNNINVYSVDNIETETTSGTPAWKKFKTDNLKLPLNSALRCTGRSGETPTSKPTNRRRPMINRALTTSDISEKYNLLLDRRLTLLEKQLGQHEENAKFQKEEQKLKQQPSKILWSAVNPGTQLRRLKENIKFHLIIFEF</sequence>
<evidence type="ECO:0000256" key="3">
    <source>
        <dbReference type="ARBA" id="ARBA00023015"/>
    </source>
</evidence>
<comment type="function">
    <text evidence="5">Involved in transvection phenomena (= synapsis-dependent gene expression), where the synaptic pairing of chromosomes carrying genes with which zeste interacts influences the expression of these genes. Zeste binds to DNA and stimulates transcription from a nearby promoter.</text>
</comment>
<keyword evidence="8" id="KW-1185">Reference proteome</keyword>
<evidence type="ECO:0000256" key="4">
    <source>
        <dbReference type="ARBA" id="ARBA00023163"/>
    </source>
</evidence>
<reference evidence="7" key="1">
    <citation type="submission" date="2022-01" db="EMBL/GenBank/DDBJ databases">
        <authorList>
            <person name="King R."/>
        </authorList>
    </citation>
    <scope>NUCLEOTIDE SEQUENCE</scope>
</reference>
<proteinExistence type="predicted"/>
<keyword evidence="4" id="KW-0804">Transcription</keyword>